<evidence type="ECO:0000313" key="1">
    <source>
        <dbReference type="EMBL" id="KIJ89987.1"/>
    </source>
</evidence>
<dbReference type="HOGENOM" id="CLU_2512996_0_0_1"/>
<keyword evidence="1" id="KW-0378">Hydrolase</keyword>
<sequence>MSGARTTLRINPLFFRKTTSAKTRSLERRSWTERVRTVTSQDKLIFVEPIPNEFCSTSLAEQPLNMVARSVGDLKGVLGFEMMNE</sequence>
<reference evidence="2" key="2">
    <citation type="submission" date="2015-01" db="EMBL/GenBank/DDBJ databases">
        <title>Evolutionary Origins and Diversification of the Mycorrhizal Mutualists.</title>
        <authorList>
            <consortium name="DOE Joint Genome Institute"/>
            <consortium name="Mycorrhizal Genomics Consortium"/>
            <person name="Kohler A."/>
            <person name="Kuo A."/>
            <person name="Nagy L.G."/>
            <person name="Floudas D."/>
            <person name="Copeland A."/>
            <person name="Barry K.W."/>
            <person name="Cichocki N."/>
            <person name="Veneault-Fourrey C."/>
            <person name="LaButti K."/>
            <person name="Lindquist E.A."/>
            <person name="Lipzen A."/>
            <person name="Lundell T."/>
            <person name="Morin E."/>
            <person name="Murat C."/>
            <person name="Riley R."/>
            <person name="Ohm R."/>
            <person name="Sun H."/>
            <person name="Tunlid A."/>
            <person name="Henrissat B."/>
            <person name="Grigoriev I.V."/>
            <person name="Hibbett D.S."/>
            <person name="Martin F."/>
        </authorList>
    </citation>
    <scope>NUCLEOTIDE SEQUENCE [LARGE SCALE GENOMIC DNA]</scope>
    <source>
        <strain evidence="2">LaAM-08-1</strain>
    </source>
</reference>
<dbReference type="AlphaFoldDB" id="A0A0C9X079"/>
<dbReference type="Proteomes" id="UP000054477">
    <property type="component" value="Unassembled WGS sequence"/>
</dbReference>
<reference evidence="1 2" key="1">
    <citation type="submission" date="2014-04" db="EMBL/GenBank/DDBJ databases">
        <authorList>
            <consortium name="DOE Joint Genome Institute"/>
            <person name="Kuo A."/>
            <person name="Kohler A."/>
            <person name="Nagy L.G."/>
            <person name="Floudas D."/>
            <person name="Copeland A."/>
            <person name="Barry K.W."/>
            <person name="Cichocki N."/>
            <person name="Veneault-Fourrey C."/>
            <person name="LaButti K."/>
            <person name="Lindquist E.A."/>
            <person name="Lipzen A."/>
            <person name="Lundell T."/>
            <person name="Morin E."/>
            <person name="Murat C."/>
            <person name="Sun H."/>
            <person name="Tunlid A."/>
            <person name="Henrissat B."/>
            <person name="Grigoriev I.V."/>
            <person name="Hibbett D.S."/>
            <person name="Martin F."/>
            <person name="Nordberg H.P."/>
            <person name="Cantor M.N."/>
            <person name="Hua S.X."/>
        </authorList>
    </citation>
    <scope>NUCLEOTIDE SEQUENCE [LARGE SCALE GENOMIC DNA]</scope>
    <source>
        <strain evidence="1 2">LaAM-08-1</strain>
    </source>
</reference>
<accession>A0A0C9X079</accession>
<protein>
    <submittedName>
        <fullName evidence="1">Glycoside hydrolase family 5 protein</fullName>
    </submittedName>
</protein>
<proteinExistence type="predicted"/>
<dbReference type="EMBL" id="KN839330">
    <property type="protein sequence ID" value="KIJ89987.1"/>
    <property type="molecule type" value="Genomic_DNA"/>
</dbReference>
<dbReference type="GO" id="GO:0016787">
    <property type="term" value="F:hydrolase activity"/>
    <property type="evidence" value="ECO:0007669"/>
    <property type="project" value="UniProtKB-KW"/>
</dbReference>
<organism evidence="1 2">
    <name type="scientific">Laccaria amethystina LaAM-08-1</name>
    <dbReference type="NCBI Taxonomy" id="1095629"/>
    <lineage>
        <taxon>Eukaryota</taxon>
        <taxon>Fungi</taxon>
        <taxon>Dikarya</taxon>
        <taxon>Basidiomycota</taxon>
        <taxon>Agaricomycotina</taxon>
        <taxon>Agaricomycetes</taxon>
        <taxon>Agaricomycetidae</taxon>
        <taxon>Agaricales</taxon>
        <taxon>Agaricineae</taxon>
        <taxon>Hydnangiaceae</taxon>
        <taxon>Laccaria</taxon>
    </lineage>
</organism>
<keyword evidence="2" id="KW-1185">Reference proteome</keyword>
<name>A0A0C9X079_9AGAR</name>
<evidence type="ECO:0000313" key="2">
    <source>
        <dbReference type="Proteomes" id="UP000054477"/>
    </source>
</evidence>
<gene>
    <name evidence="1" type="ORF">K443DRAFT_687029</name>
</gene>